<dbReference type="Pfam" id="PF14529">
    <property type="entry name" value="Exo_endo_phos_2"/>
    <property type="match status" value="1"/>
</dbReference>
<dbReference type="GO" id="GO:0003824">
    <property type="term" value="F:catalytic activity"/>
    <property type="evidence" value="ECO:0007669"/>
    <property type="project" value="InterPro"/>
</dbReference>
<evidence type="ECO:0000313" key="2">
    <source>
        <dbReference type="EMBL" id="GMG43109.1"/>
    </source>
</evidence>
<dbReference type="PANTHER" id="PTHR33481:SF1">
    <property type="entry name" value="ENDONUCLEASE_EXONUCLEASE_PHOSPHATASE DOMAIN-CONTAINING PROTEIN-RELATED"/>
    <property type="match status" value="1"/>
</dbReference>
<proteinExistence type="predicted"/>
<gene>
    <name evidence="2" type="ORF">Amon01_000663000</name>
</gene>
<reference evidence="2" key="1">
    <citation type="submission" date="2023-04" db="EMBL/GenBank/DDBJ databases">
        <title>Ambrosiozyma monospora NBRC 1965.</title>
        <authorList>
            <person name="Ichikawa N."/>
            <person name="Sato H."/>
            <person name="Tonouchi N."/>
        </authorList>
    </citation>
    <scope>NUCLEOTIDE SEQUENCE</scope>
    <source>
        <strain evidence="2">NBRC 1965</strain>
    </source>
</reference>
<protein>
    <submittedName>
        <fullName evidence="2">Unnamed protein product</fullName>
    </submittedName>
</protein>
<sequence length="1012" mass="117854">MLATLKLSKEEIQLADEGKLKSIENELKSTQGQLSKIQKLVKAKKVKQKRRTRMKKKKQQARQTRTSHPLVIYGVPSTHYLENGEVSMKYLKQELEGMKDAEGKNLVLDHEREPKEFLTRRSLNKSKCDHFIISLKNYEQAKILVENGLIVDEDNELLSSDIQWFTPRRKTVSKNGKKVGNGHQSNKVTQNGQRDFNIHYKKWDGRTTDTLLQTEFLSWCAENNLIMRNLCEHYTTLPSKTNKGTGTVIDYVLTQMSNKGIFKMIKYVDSGSDHYGMYGMIQLDKAEVNNHNRNVKWETYNKRQYNLKQLDLDQYTNKIEETFNYLQANNLLSCKNPLELERTLGMLSWYTVEIAKDISPPPRIVPGISKPYWTTELSILNKEMAKDHSKKIEFYQVLEKEKRRYEQEKKEKCRDMVEMWKVYNQLCKSDESNGGNQVFIRNEEEAEAAIDAEIEGAEHAEECLLDLKGHQDTLLKKFFQANSVIPSRETKNFFEDLAHREGSFTKIPRHKCYWPKLIEEEVDIVISKLQTNKATGPDHIHTTLIKHLWKNSPAWKATLRSIINKCIKHGYHPKAWKSTNTIALPKPGKSGEQAGGYRPISLINICSKILEKVVYNRMNYYVEKKHILPDNQYAGRGGSSAVDLLLKMVHDIKISNGNASALMIDIKGAYDNVNVEKLVAIMRDLKFPEAMISWTSHFTTERTTRLITHNIPTKLMKVKMGIPQGSPISSLLYLIYTTPLIQSVNKSCNVKAVGFMDDWTLYQEGNQFEENTKEIEKAYNQLITEGKKYDIQFDEGDKLHFIHFTNRRIQEQLPRFKQYHQSENSVKLLGVWLDQRLNFKIHIGKKLEAFRRLQYVLSKLVKHLTAPIGRDVYNSCCRSMLEYASEVWSIYITKEQLDQLESIQKRTIKKLLGVPKYTPTAICYKELGILPLDQRFKLKRDWIIPRTQYNLHRHNPLFNVIDDLEHKSRSKNQTSPLLKVIIANKKKLFKIRNGHRRWNCLHKKNFAFEQDG</sequence>
<keyword evidence="3" id="KW-1185">Reference proteome</keyword>
<evidence type="ECO:0000259" key="1">
    <source>
        <dbReference type="PROSITE" id="PS50878"/>
    </source>
</evidence>
<dbReference type="Pfam" id="PF00078">
    <property type="entry name" value="RVT_1"/>
    <property type="match status" value="1"/>
</dbReference>
<dbReference type="InterPro" id="IPR036691">
    <property type="entry name" value="Endo/exonu/phosph_ase_sf"/>
</dbReference>
<dbReference type="Gene3D" id="3.60.10.10">
    <property type="entry name" value="Endonuclease/exonuclease/phosphatase"/>
    <property type="match status" value="1"/>
</dbReference>
<dbReference type="OrthoDB" id="3935025at2759"/>
<feature type="domain" description="Reverse transcriptase" evidence="1">
    <location>
        <begin position="565"/>
        <end position="833"/>
    </location>
</feature>
<dbReference type="CDD" id="cd01650">
    <property type="entry name" value="RT_nLTR_like"/>
    <property type="match status" value="1"/>
</dbReference>
<dbReference type="SUPFAM" id="SSF56219">
    <property type="entry name" value="DNase I-like"/>
    <property type="match status" value="1"/>
</dbReference>
<dbReference type="InterPro" id="IPR000477">
    <property type="entry name" value="RT_dom"/>
</dbReference>
<dbReference type="SUPFAM" id="SSF56672">
    <property type="entry name" value="DNA/RNA polymerases"/>
    <property type="match status" value="1"/>
</dbReference>
<dbReference type="AlphaFoldDB" id="A0A9W6Z4L7"/>
<dbReference type="InterPro" id="IPR043502">
    <property type="entry name" value="DNA/RNA_pol_sf"/>
</dbReference>
<organism evidence="2 3">
    <name type="scientific">Ambrosiozyma monospora</name>
    <name type="common">Yeast</name>
    <name type="synonym">Endomycopsis monosporus</name>
    <dbReference type="NCBI Taxonomy" id="43982"/>
    <lineage>
        <taxon>Eukaryota</taxon>
        <taxon>Fungi</taxon>
        <taxon>Dikarya</taxon>
        <taxon>Ascomycota</taxon>
        <taxon>Saccharomycotina</taxon>
        <taxon>Pichiomycetes</taxon>
        <taxon>Pichiales</taxon>
        <taxon>Pichiaceae</taxon>
        <taxon>Ambrosiozyma</taxon>
    </lineage>
</organism>
<accession>A0A9W6Z4L7</accession>
<dbReference type="InterPro" id="IPR005135">
    <property type="entry name" value="Endo/exonuclease/phosphatase"/>
</dbReference>
<dbReference type="Proteomes" id="UP001165063">
    <property type="component" value="Unassembled WGS sequence"/>
</dbReference>
<dbReference type="PANTHER" id="PTHR33481">
    <property type="entry name" value="REVERSE TRANSCRIPTASE"/>
    <property type="match status" value="1"/>
</dbReference>
<dbReference type="EMBL" id="BSXU01004348">
    <property type="protein sequence ID" value="GMG43109.1"/>
    <property type="molecule type" value="Genomic_DNA"/>
</dbReference>
<name>A0A9W6Z4L7_AMBMO</name>
<dbReference type="PROSITE" id="PS50878">
    <property type="entry name" value="RT_POL"/>
    <property type="match status" value="1"/>
</dbReference>
<evidence type="ECO:0000313" key="3">
    <source>
        <dbReference type="Proteomes" id="UP001165063"/>
    </source>
</evidence>
<comment type="caution">
    <text evidence="2">The sequence shown here is derived from an EMBL/GenBank/DDBJ whole genome shotgun (WGS) entry which is preliminary data.</text>
</comment>